<organism evidence="2 3">
    <name type="scientific">Lymnaea stagnalis</name>
    <name type="common">Great pond snail</name>
    <name type="synonym">Helix stagnalis</name>
    <dbReference type="NCBI Taxonomy" id="6523"/>
    <lineage>
        <taxon>Eukaryota</taxon>
        <taxon>Metazoa</taxon>
        <taxon>Spiralia</taxon>
        <taxon>Lophotrochozoa</taxon>
        <taxon>Mollusca</taxon>
        <taxon>Gastropoda</taxon>
        <taxon>Heterobranchia</taxon>
        <taxon>Euthyneura</taxon>
        <taxon>Panpulmonata</taxon>
        <taxon>Hygrophila</taxon>
        <taxon>Lymnaeoidea</taxon>
        <taxon>Lymnaeidae</taxon>
        <taxon>Lymnaea</taxon>
    </lineage>
</organism>
<accession>A0AAV2ID69</accession>
<evidence type="ECO:0000313" key="2">
    <source>
        <dbReference type="EMBL" id="CAL1544876.1"/>
    </source>
</evidence>
<reference evidence="2 3" key="1">
    <citation type="submission" date="2024-04" db="EMBL/GenBank/DDBJ databases">
        <authorList>
            <consortium name="Genoscope - CEA"/>
            <person name="William W."/>
        </authorList>
    </citation>
    <scope>NUCLEOTIDE SEQUENCE [LARGE SCALE GENOMIC DNA]</scope>
</reference>
<keyword evidence="3" id="KW-1185">Reference proteome</keyword>
<keyword evidence="1" id="KW-1133">Transmembrane helix</keyword>
<gene>
    <name evidence="2" type="ORF">GSLYS_00018359001</name>
</gene>
<keyword evidence="1" id="KW-0472">Membrane</keyword>
<dbReference type="AlphaFoldDB" id="A0AAV2ID69"/>
<protein>
    <submittedName>
        <fullName evidence="2">Uncharacterized protein</fullName>
    </submittedName>
</protein>
<dbReference type="EMBL" id="CAXITT010000654">
    <property type="protein sequence ID" value="CAL1544876.1"/>
    <property type="molecule type" value="Genomic_DNA"/>
</dbReference>
<name>A0AAV2ID69_LYMST</name>
<feature type="transmembrane region" description="Helical" evidence="1">
    <location>
        <begin position="160"/>
        <end position="180"/>
    </location>
</feature>
<evidence type="ECO:0000256" key="1">
    <source>
        <dbReference type="SAM" id="Phobius"/>
    </source>
</evidence>
<keyword evidence="1" id="KW-0812">Transmembrane</keyword>
<comment type="caution">
    <text evidence="2">The sequence shown here is derived from an EMBL/GenBank/DDBJ whole genome shotgun (WGS) entry which is preliminary data.</text>
</comment>
<feature type="transmembrane region" description="Helical" evidence="1">
    <location>
        <begin position="44"/>
        <end position="68"/>
    </location>
</feature>
<proteinExistence type="predicted"/>
<sequence length="510" mass="56819">MELYLESYRRHNLETKQMTSSECVGGYQWAWQTFNECMVTEAEVAGYLTGAVSLLLLSVSWVLVLVHVYTVTARALWTILIFGAFIDTVSFVGAVLSMQMMLLILSDLASVAISLFLLVPVSGVVLARRYSKNDQYRTVCDGHFATPAPKSLLGVTSYRVCILPVCLVLAALVVSLTTSLQRWSGATTSSAPGASMEIKHIVVMTTLGYTLGCVACFGRWALELMVMKFTMPSAWSSRVWQGGGAAQLLSDVTYILGVLLQSGGVNVTLTTLPWLTRRVLQASFQVYKFKSTKWAESCFIAHPQQAEKSGQTGNGDDDDEVIDIESATLLAGSESETSEAHVLYDRRWKIPDQQNEQVRFNQEEPTHKRVPPPFLQNDCAAVAPCYCVASTTESDWTSTSQEQELAWDHGEVVTSQDHARERPFRHLCQTARPQQESKFTLDFTSSETYTERVISWISKSTPEEETPPCLTLTLNLDSSHVDRNSEAEMNYGERKFYYGGMLLSPRKNSF</sequence>
<feature type="transmembrane region" description="Helical" evidence="1">
    <location>
        <begin position="108"/>
        <end position="127"/>
    </location>
</feature>
<feature type="transmembrane region" description="Helical" evidence="1">
    <location>
        <begin position="75"/>
        <end position="96"/>
    </location>
</feature>
<dbReference type="Proteomes" id="UP001497497">
    <property type="component" value="Unassembled WGS sequence"/>
</dbReference>
<feature type="transmembrane region" description="Helical" evidence="1">
    <location>
        <begin position="200"/>
        <end position="222"/>
    </location>
</feature>
<evidence type="ECO:0000313" key="3">
    <source>
        <dbReference type="Proteomes" id="UP001497497"/>
    </source>
</evidence>